<organismHost>
    <name type="scientific">Homo sapiens</name>
    <name type="common">Human</name>
    <dbReference type="NCBI Taxonomy" id="9606"/>
</organismHost>
<protein>
    <submittedName>
        <fullName evidence="2">E4 protein</fullName>
    </submittedName>
</protein>
<feature type="compositionally biased region" description="Low complexity" evidence="1">
    <location>
        <begin position="88"/>
        <end position="97"/>
    </location>
</feature>
<evidence type="ECO:0000313" key="3">
    <source>
        <dbReference type="Proteomes" id="UP000120507"/>
    </source>
</evidence>
<dbReference type="EMBL" id="U31792">
    <property type="protein sequence ID" value="AAA79489.1"/>
    <property type="molecule type" value="Genomic_DNA"/>
</dbReference>
<dbReference type="Proteomes" id="UP000120507">
    <property type="component" value="Segment"/>
</dbReference>
<accession>Q80945</accession>
<feature type="compositionally biased region" description="Basic and acidic residues" evidence="1">
    <location>
        <begin position="153"/>
        <end position="165"/>
    </location>
</feature>
<reference evidence="2" key="3">
    <citation type="submission" date="1995-10" db="EMBL/GenBank/DDBJ databases">
        <title>Sequenced by Hajo Delius, Deutsches Krebsforschungzentrum, Angewandte Tumorvirologie, I.N.F. 506, W-6900 Heidelberg, Germany.</title>
        <authorList>
            <person name="Delius H."/>
        </authorList>
    </citation>
    <scope>NUCLEOTIDE SEQUENCE</scope>
</reference>
<dbReference type="KEGG" id="vg:1403642"/>
<dbReference type="GeneID" id="1403642"/>
<gene>
    <name evidence="2" type="primary">E4</name>
</gene>
<reference evidence="2" key="1">
    <citation type="journal article" date="1992" name="Virology">
        <title>Molecular cloning of a novel human papillomavirus (type 60) from a plantar cyst with characteristic pathological changes.</title>
        <authorList>
            <person name="Matsukura T."/>
            <person name="Iwasaki T."/>
            <person name="Kawashima M."/>
        </authorList>
    </citation>
    <scope>NUCLEOTIDE SEQUENCE [LARGE SCALE GENOMIC DNA]</scope>
</reference>
<dbReference type="RefSeq" id="NP_043441.1">
    <property type="nucleotide sequence ID" value="NC_001693.1"/>
</dbReference>
<feature type="region of interest" description="Disordered" evidence="1">
    <location>
        <begin position="135"/>
        <end position="165"/>
    </location>
</feature>
<proteinExistence type="predicted"/>
<reference evidence="2" key="2">
    <citation type="submission" date="1995-07" db="EMBL/GenBank/DDBJ databases">
        <authorList>
            <person name="Farmer A.D."/>
        </authorList>
    </citation>
    <scope>NUCLEOTIDE SEQUENCE</scope>
</reference>
<dbReference type="OrthoDB" id="29054at10239"/>
<feature type="region of interest" description="Disordered" evidence="1">
    <location>
        <begin position="88"/>
        <end position="120"/>
    </location>
</feature>
<evidence type="ECO:0000313" key="2">
    <source>
        <dbReference type="EMBL" id="AAA79489.1"/>
    </source>
</evidence>
<keyword evidence="3" id="KW-1185">Reference proteome</keyword>
<evidence type="ECO:0000256" key="1">
    <source>
        <dbReference type="SAM" id="MobiDB-lite"/>
    </source>
</evidence>
<sequence length="207" mass="23974">MCGLIIMKIIHFPIQIGNIFTIRMILNNGTGPEERWTIMDFISQKIMEIEHIFSYLIVMHKHIHKLGHGQCIIKTKLFLLLLPAPQNNPPTTTLPKPGSNPTSSPHPHRRLLPTEDRPHKRESLALPRRRVLFDYDAEDPTSNKENYPPESRPVPKDAEYPTKSTDRVPWGLPQLLKRWEADIDLFLEAVYQDLQDFKEKLGILQSC</sequence>
<organism evidence="2">
    <name type="scientific">Human papillomavirus type 60</name>
    <dbReference type="NCBI Taxonomy" id="40540"/>
    <lineage>
        <taxon>Viruses</taxon>
        <taxon>Monodnaviria</taxon>
        <taxon>Shotokuvirae</taxon>
        <taxon>Cossaviricota</taxon>
        <taxon>Papovaviricetes</taxon>
        <taxon>Zurhausenvirales</taxon>
        <taxon>Papillomaviridae</taxon>
        <taxon>Firstpapillomavirinae</taxon>
        <taxon>Gammapapillomavirus</taxon>
        <taxon>Gammapapillomavirus 4</taxon>
    </lineage>
</organism>
<name>Q80945_HPV60</name>
<feature type="non-terminal residue" evidence="2">
    <location>
        <position position="1"/>
    </location>
</feature>